<accession>A0A7I7JL14</accession>
<dbReference type="InterPro" id="IPR010099">
    <property type="entry name" value="SDR39U1"/>
</dbReference>
<evidence type="ECO:0000313" key="5">
    <source>
        <dbReference type="Proteomes" id="UP000466997"/>
    </source>
</evidence>
<dbReference type="PANTHER" id="PTHR11092:SF0">
    <property type="entry name" value="EPIMERASE FAMILY PROTEIN SDR39U1"/>
    <property type="match status" value="1"/>
</dbReference>
<keyword evidence="5" id="KW-1185">Reference proteome</keyword>
<dbReference type="InterPro" id="IPR013549">
    <property type="entry name" value="DUF1731"/>
</dbReference>
<gene>
    <name evidence="4" type="ORF">MNVM_09920</name>
</gene>
<dbReference type="SUPFAM" id="SSF51735">
    <property type="entry name" value="NAD(P)-binding Rossmann-fold domains"/>
    <property type="match status" value="1"/>
</dbReference>
<evidence type="ECO:0000256" key="1">
    <source>
        <dbReference type="ARBA" id="ARBA00009353"/>
    </source>
</evidence>
<dbReference type="Pfam" id="PF08338">
    <property type="entry name" value="DUF1731"/>
    <property type="match status" value="1"/>
</dbReference>
<organism evidence="4 5">
    <name type="scientific">Mycobacterium novum</name>
    <dbReference type="NCBI Taxonomy" id="2492438"/>
    <lineage>
        <taxon>Bacteria</taxon>
        <taxon>Bacillati</taxon>
        <taxon>Actinomycetota</taxon>
        <taxon>Actinomycetes</taxon>
        <taxon>Mycobacteriales</taxon>
        <taxon>Mycobacteriaceae</taxon>
        <taxon>Mycobacterium</taxon>
    </lineage>
</organism>
<dbReference type="PANTHER" id="PTHR11092">
    <property type="entry name" value="SUGAR NUCLEOTIDE EPIMERASE RELATED"/>
    <property type="match status" value="1"/>
</dbReference>
<dbReference type="KEGG" id="mnm:MNVM_09920"/>
<sequence>MGLVFSSTVAAPQAEVFAWHERPGAFTRLNAPWQRMRLIAEAGSVRDGTAVLALPGGLRWIAEHQAAGYDPPRRFVDELGGHGLASLPTRLAMRWRHTHEFDDLGEGVTRMTDVIDTPIPGSMLRPMFVYRHRQLADDIAAHRRAGQHGLGPITVAVTGSSGLVGSALTAFLSTGGHRVIRLVRRPAGSSDERQWDPENPDPELLAGVDAVIHLAGASIAGRFTAGHRRAIRDSRIGPTRRLAELVAGGTDGPTTLVCASAVGYYGYDRGDEVLTEDSQRGDGFLADVVADWEDALAPAAQSGRRVVRVRTGIVQSPRGGTLRLLRPLFSAGLGGRLGDGRQWLSWIGIDDLIDIYHRALWDTGLSGAVNAVAPNPVRNSEYTKTLGRVLHRPTMLPVPRLGPRVLLGDQGARELALASQRVLPERLRNADHRFRMPEHEPALRHLLGRAG</sequence>
<evidence type="ECO:0000259" key="2">
    <source>
        <dbReference type="Pfam" id="PF01370"/>
    </source>
</evidence>
<protein>
    <submittedName>
        <fullName evidence="4">Nucleoside-diphosphate sugar epimerase</fullName>
    </submittedName>
</protein>
<dbReference type="CDD" id="cd07820">
    <property type="entry name" value="SRPBCC_3"/>
    <property type="match status" value="1"/>
</dbReference>
<dbReference type="Gene3D" id="3.40.50.720">
    <property type="entry name" value="NAD(P)-binding Rossmann-like Domain"/>
    <property type="match status" value="1"/>
</dbReference>
<evidence type="ECO:0000259" key="3">
    <source>
        <dbReference type="Pfam" id="PF08338"/>
    </source>
</evidence>
<dbReference type="RefSeq" id="WP_193465880.1">
    <property type="nucleotide sequence ID" value="NZ_AP022562.1"/>
</dbReference>
<dbReference type="Pfam" id="PF01370">
    <property type="entry name" value="Epimerase"/>
    <property type="match status" value="1"/>
</dbReference>
<dbReference type="InterPro" id="IPR036291">
    <property type="entry name" value="NAD(P)-bd_dom_sf"/>
</dbReference>
<reference evidence="4 5" key="1">
    <citation type="journal article" date="2019" name="Emerg. Microbes Infect.">
        <title>Comprehensive subspecies identification of 175 nontuberculous mycobacteria species based on 7547 genomic profiles.</title>
        <authorList>
            <person name="Matsumoto Y."/>
            <person name="Kinjo T."/>
            <person name="Motooka D."/>
            <person name="Nabeya D."/>
            <person name="Jung N."/>
            <person name="Uechi K."/>
            <person name="Horii T."/>
            <person name="Iida T."/>
            <person name="Fujita J."/>
            <person name="Nakamura S."/>
        </authorList>
    </citation>
    <scope>NUCLEOTIDE SEQUENCE [LARGE SCALE GENOMIC DNA]</scope>
    <source>
        <strain evidence="4 5">JCM 6391</strain>
    </source>
</reference>
<feature type="domain" description="DUF1731" evidence="3">
    <location>
        <begin position="398"/>
        <end position="446"/>
    </location>
</feature>
<dbReference type="Proteomes" id="UP000466997">
    <property type="component" value="Chromosome"/>
</dbReference>
<name>A0A7I7JL14_9MYCO</name>
<dbReference type="SUPFAM" id="SSF55961">
    <property type="entry name" value="Bet v1-like"/>
    <property type="match status" value="1"/>
</dbReference>
<feature type="domain" description="NAD-dependent epimerase/dehydratase" evidence="2">
    <location>
        <begin position="155"/>
        <end position="361"/>
    </location>
</feature>
<dbReference type="Gene3D" id="3.30.530.20">
    <property type="match status" value="1"/>
</dbReference>
<dbReference type="NCBIfam" id="TIGR01777">
    <property type="entry name" value="yfcH"/>
    <property type="match status" value="1"/>
</dbReference>
<dbReference type="AlphaFoldDB" id="A0A7I7JL14"/>
<dbReference type="EMBL" id="AP022562">
    <property type="protein sequence ID" value="BBX11911.1"/>
    <property type="molecule type" value="Genomic_DNA"/>
</dbReference>
<proteinExistence type="inferred from homology"/>
<dbReference type="InterPro" id="IPR023393">
    <property type="entry name" value="START-like_dom_sf"/>
</dbReference>
<comment type="similarity">
    <text evidence="1">Belongs to the NAD(P)-dependent epimerase/dehydratase family. SDR39U1 subfamily.</text>
</comment>
<evidence type="ECO:0000313" key="4">
    <source>
        <dbReference type="EMBL" id="BBX11911.1"/>
    </source>
</evidence>
<dbReference type="InterPro" id="IPR001509">
    <property type="entry name" value="Epimerase_deHydtase"/>
</dbReference>